<dbReference type="SUPFAM" id="SSF48498">
    <property type="entry name" value="Tetracyclin repressor-like, C-terminal domain"/>
    <property type="match status" value="1"/>
</dbReference>
<dbReference type="InterPro" id="IPR001647">
    <property type="entry name" value="HTH_TetR"/>
</dbReference>
<dbReference type="Proteomes" id="UP000602050">
    <property type="component" value="Unassembled WGS sequence"/>
</dbReference>
<sequence length="194" mass="22486">MNDKKLKIINAAKKSFSQFGYKATTMDQIAKIAQVGKGTIYTYFSSKEEILKAIIDLFVVEMRDVAESAILRRQPFIKSFNEVLHTITKFQSEHELMIKLSQEVKEIGTPEVIAAMKSVEDEICEFIEVKIETAIERGELRKCDPKITSFLMFKMYVNLVNNWKERHEPLDKDQIAELINTYFIEGIGMKNEDY</sequence>
<name>A0A8J2XIL3_9BACI</name>
<dbReference type="Pfam" id="PF00440">
    <property type="entry name" value="TetR_N"/>
    <property type="match status" value="1"/>
</dbReference>
<dbReference type="Pfam" id="PF17932">
    <property type="entry name" value="TetR_C_24"/>
    <property type="match status" value="1"/>
</dbReference>
<dbReference type="FunFam" id="1.10.10.60:FF:000141">
    <property type="entry name" value="TetR family transcriptional regulator"/>
    <property type="match status" value="1"/>
</dbReference>
<evidence type="ECO:0000313" key="7">
    <source>
        <dbReference type="EMBL" id="GFZ80899.1"/>
    </source>
</evidence>
<protein>
    <submittedName>
        <fullName evidence="7">TetR family transcriptional regulator</fullName>
    </submittedName>
</protein>
<dbReference type="PANTHER" id="PTHR43479">
    <property type="entry name" value="ACREF/ENVCD OPERON REPRESSOR-RELATED"/>
    <property type="match status" value="1"/>
</dbReference>
<evidence type="ECO:0000256" key="2">
    <source>
        <dbReference type="ARBA" id="ARBA00023015"/>
    </source>
</evidence>
<dbReference type="PROSITE" id="PS50977">
    <property type="entry name" value="HTH_TETR_2"/>
    <property type="match status" value="1"/>
</dbReference>
<evidence type="ECO:0000256" key="5">
    <source>
        <dbReference type="PROSITE-ProRule" id="PRU00335"/>
    </source>
</evidence>
<dbReference type="InterPro" id="IPR050624">
    <property type="entry name" value="HTH-type_Tx_Regulator"/>
</dbReference>
<evidence type="ECO:0000259" key="6">
    <source>
        <dbReference type="PROSITE" id="PS50977"/>
    </source>
</evidence>
<keyword evidence="2" id="KW-0805">Transcription regulation</keyword>
<dbReference type="InterPro" id="IPR041490">
    <property type="entry name" value="KstR2_TetR_C"/>
</dbReference>
<dbReference type="Gene3D" id="1.10.10.60">
    <property type="entry name" value="Homeodomain-like"/>
    <property type="match status" value="1"/>
</dbReference>
<organism evidence="7 8">
    <name type="scientific">Compostibacillus humi</name>
    <dbReference type="NCBI Taxonomy" id="1245525"/>
    <lineage>
        <taxon>Bacteria</taxon>
        <taxon>Bacillati</taxon>
        <taxon>Bacillota</taxon>
        <taxon>Bacilli</taxon>
        <taxon>Bacillales</taxon>
        <taxon>Bacillaceae</taxon>
        <taxon>Compostibacillus</taxon>
    </lineage>
</organism>
<dbReference type="EMBL" id="BMEV01000043">
    <property type="protein sequence ID" value="GFZ80899.1"/>
    <property type="molecule type" value="Genomic_DNA"/>
</dbReference>
<evidence type="ECO:0000256" key="4">
    <source>
        <dbReference type="ARBA" id="ARBA00023163"/>
    </source>
</evidence>
<evidence type="ECO:0000256" key="1">
    <source>
        <dbReference type="ARBA" id="ARBA00022491"/>
    </source>
</evidence>
<keyword evidence="1" id="KW-0678">Repressor</keyword>
<reference evidence="7" key="1">
    <citation type="journal article" date="2014" name="Int. J. Syst. Evol. Microbiol.">
        <title>Complete genome sequence of Corynebacterium casei LMG S-19264T (=DSM 44701T), isolated from a smear-ripened cheese.</title>
        <authorList>
            <consortium name="US DOE Joint Genome Institute (JGI-PGF)"/>
            <person name="Walter F."/>
            <person name="Albersmeier A."/>
            <person name="Kalinowski J."/>
            <person name="Ruckert C."/>
        </authorList>
    </citation>
    <scope>NUCLEOTIDE SEQUENCE</scope>
    <source>
        <strain evidence="7">CGMCC 1.12360</strain>
    </source>
</reference>
<dbReference type="InterPro" id="IPR009057">
    <property type="entry name" value="Homeodomain-like_sf"/>
</dbReference>
<evidence type="ECO:0000313" key="8">
    <source>
        <dbReference type="Proteomes" id="UP000602050"/>
    </source>
</evidence>
<keyword evidence="4" id="KW-0804">Transcription</keyword>
<feature type="DNA-binding region" description="H-T-H motif" evidence="5">
    <location>
        <begin position="25"/>
        <end position="44"/>
    </location>
</feature>
<comment type="caution">
    <text evidence="7">The sequence shown here is derived from an EMBL/GenBank/DDBJ whole genome shotgun (WGS) entry which is preliminary data.</text>
</comment>
<dbReference type="InterPro" id="IPR036271">
    <property type="entry name" value="Tet_transcr_reg_TetR-rel_C_sf"/>
</dbReference>
<dbReference type="Gene3D" id="1.10.357.10">
    <property type="entry name" value="Tetracycline Repressor, domain 2"/>
    <property type="match status" value="1"/>
</dbReference>
<dbReference type="SUPFAM" id="SSF46689">
    <property type="entry name" value="Homeodomain-like"/>
    <property type="match status" value="1"/>
</dbReference>
<dbReference type="GO" id="GO:0045892">
    <property type="term" value="P:negative regulation of DNA-templated transcription"/>
    <property type="evidence" value="ECO:0007669"/>
    <property type="project" value="UniProtKB-ARBA"/>
</dbReference>
<dbReference type="RefSeq" id="WP_188392500.1">
    <property type="nucleotide sequence ID" value="NZ_BMEV01000043.1"/>
</dbReference>
<dbReference type="PROSITE" id="PS01081">
    <property type="entry name" value="HTH_TETR_1"/>
    <property type="match status" value="1"/>
</dbReference>
<gene>
    <name evidence="7" type="ORF">GCM10010978_22440</name>
</gene>
<proteinExistence type="predicted"/>
<keyword evidence="8" id="KW-1185">Reference proteome</keyword>
<dbReference type="PRINTS" id="PR00455">
    <property type="entry name" value="HTHTETR"/>
</dbReference>
<accession>A0A8J2XIL3</accession>
<reference evidence="7" key="2">
    <citation type="submission" date="2020-09" db="EMBL/GenBank/DDBJ databases">
        <authorList>
            <person name="Sun Q."/>
            <person name="Zhou Y."/>
        </authorList>
    </citation>
    <scope>NUCLEOTIDE SEQUENCE</scope>
    <source>
        <strain evidence="7">CGMCC 1.12360</strain>
    </source>
</reference>
<dbReference type="PANTHER" id="PTHR43479:SF11">
    <property type="entry name" value="ACREF_ENVCD OPERON REPRESSOR-RELATED"/>
    <property type="match status" value="1"/>
</dbReference>
<keyword evidence="3 5" id="KW-0238">DNA-binding</keyword>
<feature type="domain" description="HTH tetR-type" evidence="6">
    <location>
        <begin position="2"/>
        <end position="62"/>
    </location>
</feature>
<evidence type="ECO:0000256" key="3">
    <source>
        <dbReference type="ARBA" id="ARBA00023125"/>
    </source>
</evidence>
<dbReference type="InterPro" id="IPR023772">
    <property type="entry name" value="DNA-bd_HTH_TetR-type_CS"/>
</dbReference>
<dbReference type="AlphaFoldDB" id="A0A8J2XIL3"/>
<dbReference type="GO" id="GO:0003677">
    <property type="term" value="F:DNA binding"/>
    <property type="evidence" value="ECO:0007669"/>
    <property type="project" value="UniProtKB-UniRule"/>
</dbReference>